<evidence type="ECO:0000313" key="7">
    <source>
        <dbReference type="Proteomes" id="UP000419138"/>
    </source>
</evidence>
<gene>
    <name evidence="6" type="ORF">FF041_00635</name>
</gene>
<dbReference type="SUPFAM" id="SSF46689">
    <property type="entry name" value="Homeodomain-like"/>
    <property type="match status" value="1"/>
</dbReference>
<feature type="DNA-binding region" description="H-T-H motif" evidence="4">
    <location>
        <begin position="34"/>
        <end position="53"/>
    </location>
</feature>
<sequence length="187" mass="20612">MALPRFHRLPADTKAALLAVARAHFARDGKDGASFNRIISEAGISKTSAYHYFDGKDDLFDEVVADAAARTLAALGPWNEAAAEDELWRQVADAHTRLVTQLREHPEDRAVLAGQPHGHRDGHAWVRRLVDNGRRIGIVGPEVDAELVTVATIGVLEAFDAWALERPEGLDRPSAESLTLLLTRLWR</sequence>
<evidence type="ECO:0000256" key="3">
    <source>
        <dbReference type="ARBA" id="ARBA00023163"/>
    </source>
</evidence>
<evidence type="ECO:0000256" key="4">
    <source>
        <dbReference type="PROSITE-ProRule" id="PRU00335"/>
    </source>
</evidence>
<dbReference type="InterPro" id="IPR001647">
    <property type="entry name" value="HTH_TetR"/>
</dbReference>
<dbReference type="PANTHER" id="PTHR30055:SF234">
    <property type="entry name" value="HTH-TYPE TRANSCRIPTIONAL REGULATOR BETI"/>
    <property type="match status" value="1"/>
</dbReference>
<dbReference type="GO" id="GO:0000976">
    <property type="term" value="F:transcription cis-regulatory region binding"/>
    <property type="evidence" value="ECO:0007669"/>
    <property type="project" value="TreeGrafter"/>
</dbReference>
<keyword evidence="7" id="KW-1185">Reference proteome</keyword>
<evidence type="ECO:0000256" key="1">
    <source>
        <dbReference type="ARBA" id="ARBA00023015"/>
    </source>
</evidence>
<proteinExistence type="predicted"/>
<feature type="domain" description="HTH tetR-type" evidence="5">
    <location>
        <begin position="11"/>
        <end position="71"/>
    </location>
</feature>
<dbReference type="EMBL" id="VCLA01000004">
    <property type="protein sequence ID" value="MQS98759.1"/>
    <property type="molecule type" value="Genomic_DNA"/>
</dbReference>
<protein>
    <submittedName>
        <fullName evidence="6">TetR/AcrR family transcriptional regulator</fullName>
    </submittedName>
</protein>
<dbReference type="Pfam" id="PF00440">
    <property type="entry name" value="TetR_N"/>
    <property type="match status" value="1"/>
</dbReference>
<dbReference type="InterPro" id="IPR009057">
    <property type="entry name" value="Homeodomain-like_sf"/>
</dbReference>
<keyword evidence="2 4" id="KW-0238">DNA-binding</keyword>
<dbReference type="PRINTS" id="PR00455">
    <property type="entry name" value="HTHTETR"/>
</dbReference>
<accession>A0A646K9L2</accession>
<evidence type="ECO:0000256" key="2">
    <source>
        <dbReference type="ARBA" id="ARBA00023125"/>
    </source>
</evidence>
<reference evidence="6 7" key="1">
    <citation type="submission" date="2019-05" db="EMBL/GenBank/DDBJ databases">
        <title>Comparative genomics and metabolomics analyses of clavulanic acid producing Streptomyces species provides insight into specialized metabolism and evolution of beta-lactam biosynthetic gene clusters.</title>
        <authorList>
            <person name="Moore M.A."/>
            <person name="Cruz-Morales P."/>
            <person name="Barona Gomez F."/>
            <person name="Kapil T."/>
        </authorList>
    </citation>
    <scope>NUCLEOTIDE SEQUENCE [LARGE SCALE GENOMIC DNA]</scope>
    <source>
        <strain evidence="6 7">NRRL 5741</strain>
    </source>
</reference>
<dbReference type="PANTHER" id="PTHR30055">
    <property type="entry name" value="HTH-TYPE TRANSCRIPTIONAL REGULATOR RUTR"/>
    <property type="match status" value="1"/>
</dbReference>
<dbReference type="InterPro" id="IPR050109">
    <property type="entry name" value="HTH-type_TetR-like_transc_reg"/>
</dbReference>
<keyword evidence="1" id="KW-0805">Transcription regulation</keyword>
<dbReference type="PROSITE" id="PS50977">
    <property type="entry name" value="HTH_TETR_2"/>
    <property type="match status" value="1"/>
</dbReference>
<dbReference type="Gene3D" id="1.10.357.10">
    <property type="entry name" value="Tetracycline Repressor, domain 2"/>
    <property type="match status" value="1"/>
</dbReference>
<evidence type="ECO:0000259" key="5">
    <source>
        <dbReference type="PROSITE" id="PS50977"/>
    </source>
</evidence>
<dbReference type="OrthoDB" id="9812484at2"/>
<dbReference type="GO" id="GO:0003700">
    <property type="term" value="F:DNA-binding transcription factor activity"/>
    <property type="evidence" value="ECO:0007669"/>
    <property type="project" value="TreeGrafter"/>
</dbReference>
<dbReference type="AlphaFoldDB" id="A0A646K9L2"/>
<dbReference type="Proteomes" id="UP000419138">
    <property type="component" value="Unassembled WGS sequence"/>
</dbReference>
<comment type="caution">
    <text evidence="6">The sequence shown here is derived from an EMBL/GenBank/DDBJ whole genome shotgun (WGS) entry which is preliminary data.</text>
</comment>
<dbReference type="RefSeq" id="WP_153520526.1">
    <property type="nucleotide sequence ID" value="NZ_JBEPDZ010000016.1"/>
</dbReference>
<evidence type="ECO:0000313" key="6">
    <source>
        <dbReference type="EMBL" id="MQS98759.1"/>
    </source>
</evidence>
<organism evidence="6 7">
    <name type="scientific">Streptomyces jumonjinensis</name>
    <dbReference type="NCBI Taxonomy" id="1945"/>
    <lineage>
        <taxon>Bacteria</taxon>
        <taxon>Bacillati</taxon>
        <taxon>Actinomycetota</taxon>
        <taxon>Actinomycetes</taxon>
        <taxon>Kitasatosporales</taxon>
        <taxon>Streptomycetaceae</taxon>
        <taxon>Streptomyces</taxon>
    </lineage>
</organism>
<name>A0A646K9L2_STRJU</name>
<keyword evidence="3" id="KW-0804">Transcription</keyword>